<evidence type="ECO:0000313" key="3">
    <source>
        <dbReference type="Proteomes" id="UP000799771"/>
    </source>
</evidence>
<gene>
    <name evidence="2" type="ORF">P153DRAFT_281454</name>
</gene>
<evidence type="ECO:0000259" key="1">
    <source>
        <dbReference type="Pfam" id="PF07985"/>
    </source>
</evidence>
<dbReference type="PANTHER" id="PTHR42080:SF1">
    <property type="entry name" value="SRR1-LIKE DOMAIN-CONTAINING PROTEIN"/>
    <property type="match status" value="1"/>
</dbReference>
<evidence type="ECO:0000313" key="2">
    <source>
        <dbReference type="EMBL" id="KAF2133851.1"/>
    </source>
</evidence>
<keyword evidence="3" id="KW-1185">Reference proteome</keyword>
<proteinExistence type="predicted"/>
<reference evidence="2" key="1">
    <citation type="journal article" date="2020" name="Stud. Mycol.">
        <title>101 Dothideomycetes genomes: a test case for predicting lifestyles and emergence of pathogens.</title>
        <authorList>
            <person name="Haridas S."/>
            <person name="Albert R."/>
            <person name="Binder M."/>
            <person name="Bloem J."/>
            <person name="Labutti K."/>
            <person name="Salamov A."/>
            <person name="Andreopoulos B."/>
            <person name="Baker S."/>
            <person name="Barry K."/>
            <person name="Bills G."/>
            <person name="Bluhm B."/>
            <person name="Cannon C."/>
            <person name="Castanera R."/>
            <person name="Culley D."/>
            <person name="Daum C."/>
            <person name="Ezra D."/>
            <person name="Gonzalez J."/>
            <person name="Henrissat B."/>
            <person name="Kuo A."/>
            <person name="Liang C."/>
            <person name="Lipzen A."/>
            <person name="Lutzoni F."/>
            <person name="Magnuson J."/>
            <person name="Mondo S."/>
            <person name="Nolan M."/>
            <person name="Ohm R."/>
            <person name="Pangilinan J."/>
            <person name="Park H.-J."/>
            <person name="Ramirez L."/>
            <person name="Alfaro M."/>
            <person name="Sun H."/>
            <person name="Tritt A."/>
            <person name="Yoshinaga Y."/>
            <person name="Zwiers L.-H."/>
            <person name="Turgeon B."/>
            <person name="Goodwin S."/>
            <person name="Spatafora J."/>
            <person name="Crous P."/>
            <person name="Grigoriev I."/>
        </authorList>
    </citation>
    <scope>NUCLEOTIDE SEQUENCE</scope>
    <source>
        <strain evidence="2">CBS 119687</strain>
    </source>
</reference>
<dbReference type="Pfam" id="PF07985">
    <property type="entry name" value="SRR1"/>
    <property type="match status" value="1"/>
</dbReference>
<dbReference type="GeneID" id="54403575"/>
<name>A0A6A6ATH2_9PLEO</name>
<dbReference type="AlphaFoldDB" id="A0A6A6ATH2"/>
<dbReference type="RefSeq" id="XP_033528238.1">
    <property type="nucleotide sequence ID" value="XM_033663143.1"/>
</dbReference>
<accession>A0A6A6ATH2</accession>
<dbReference type="PANTHER" id="PTHR42080">
    <property type="entry name" value="SRR1 DOMAIN-CONTAINING PROTEIN"/>
    <property type="match status" value="1"/>
</dbReference>
<protein>
    <recommendedName>
        <fullName evidence="1">SRR1-like domain-containing protein</fullName>
    </recommendedName>
</protein>
<dbReference type="EMBL" id="ML977498">
    <property type="protein sequence ID" value="KAF2133851.1"/>
    <property type="molecule type" value="Genomic_DNA"/>
</dbReference>
<organism evidence="2 3">
    <name type="scientific">Dothidotthia symphoricarpi CBS 119687</name>
    <dbReference type="NCBI Taxonomy" id="1392245"/>
    <lineage>
        <taxon>Eukaryota</taxon>
        <taxon>Fungi</taxon>
        <taxon>Dikarya</taxon>
        <taxon>Ascomycota</taxon>
        <taxon>Pezizomycotina</taxon>
        <taxon>Dothideomycetes</taxon>
        <taxon>Pleosporomycetidae</taxon>
        <taxon>Pleosporales</taxon>
        <taxon>Dothidotthiaceae</taxon>
        <taxon>Dothidotthia</taxon>
    </lineage>
</organism>
<feature type="non-terminal residue" evidence="2">
    <location>
        <position position="1"/>
    </location>
</feature>
<dbReference type="Proteomes" id="UP000799771">
    <property type="component" value="Unassembled WGS sequence"/>
</dbReference>
<dbReference type="InterPro" id="IPR012942">
    <property type="entry name" value="SRR1-like"/>
</dbReference>
<sequence length="210" mass="23770">ELQQSLLELKSKIENIVCLALGGLHGLEIEPKRRKYCMQHHMVCATAKFLSQHYASFSPSVAAKFILIVAFDPCYTLEDAHILSKLSTPITVVSQPYQYLSVTPNTLVLCFHAPGFEPIYEIIADLLFPAGPAAMLCNMIVEHSWHKEGKMSVIDQRVPRVGKMLEQYDSVWLDAGWDCGKQNVKESLRWTQDVVFIYEKARTLNIAKSK</sequence>
<feature type="domain" description="SRR1-like" evidence="1">
    <location>
        <begin position="3"/>
        <end position="163"/>
    </location>
</feature>
<dbReference type="OrthoDB" id="3684667at2759"/>